<protein>
    <submittedName>
        <fullName evidence="2">Uncharacterized protein</fullName>
    </submittedName>
</protein>
<proteinExistence type="predicted"/>
<dbReference type="Proteomes" id="UP000585614">
    <property type="component" value="Unassembled WGS sequence"/>
</dbReference>
<dbReference type="Gene3D" id="3.80.10.10">
    <property type="entry name" value="Ribonuclease Inhibitor"/>
    <property type="match status" value="1"/>
</dbReference>
<dbReference type="InterPro" id="IPR032675">
    <property type="entry name" value="LRR_dom_sf"/>
</dbReference>
<keyword evidence="1" id="KW-0732">Signal</keyword>
<organism evidence="2 3">
    <name type="scientific">Rhinolophus ferrumequinum</name>
    <name type="common">Greater horseshoe bat</name>
    <dbReference type="NCBI Taxonomy" id="59479"/>
    <lineage>
        <taxon>Eukaryota</taxon>
        <taxon>Metazoa</taxon>
        <taxon>Chordata</taxon>
        <taxon>Craniata</taxon>
        <taxon>Vertebrata</taxon>
        <taxon>Euteleostomi</taxon>
        <taxon>Mammalia</taxon>
        <taxon>Eutheria</taxon>
        <taxon>Laurasiatheria</taxon>
        <taxon>Chiroptera</taxon>
        <taxon>Yinpterochiroptera</taxon>
        <taxon>Rhinolophoidea</taxon>
        <taxon>Rhinolophidae</taxon>
        <taxon>Rhinolophinae</taxon>
        <taxon>Rhinolophus</taxon>
    </lineage>
</organism>
<dbReference type="GO" id="GO:0016020">
    <property type="term" value="C:membrane"/>
    <property type="evidence" value="ECO:0007669"/>
    <property type="project" value="InterPro"/>
</dbReference>
<name>A0A7J7V8E3_RHIFE</name>
<accession>A0A7J7V8E3</accession>
<dbReference type="SUPFAM" id="SSF52058">
    <property type="entry name" value="L domain-like"/>
    <property type="match status" value="1"/>
</dbReference>
<evidence type="ECO:0000313" key="2">
    <source>
        <dbReference type="EMBL" id="KAF6321328.1"/>
    </source>
</evidence>
<dbReference type="PRINTS" id="PR01144">
    <property type="entry name" value="LSHRECEPTOR"/>
</dbReference>
<dbReference type="EMBL" id="JACAGC010000014">
    <property type="protein sequence ID" value="KAF6321328.1"/>
    <property type="molecule type" value="Genomic_DNA"/>
</dbReference>
<reference evidence="2 3" key="1">
    <citation type="journal article" date="2020" name="Nature">
        <title>Six reference-quality genomes reveal evolution of bat adaptations.</title>
        <authorList>
            <person name="Jebb D."/>
            <person name="Huang Z."/>
            <person name="Pippel M."/>
            <person name="Hughes G.M."/>
            <person name="Lavrichenko K."/>
            <person name="Devanna P."/>
            <person name="Winkler S."/>
            <person name="Jermiin L.S."/>
            <person name="Skirmuntt E.C."/>
            <person name="Katzourakis A."/>
            <person name="Burkitt-Gray L."/>
            <person name="Ray D.A."/>
            <person name="Sullivan K.A.M."/>
            <person name="Roscito J.G."/>
            <person name="Kirilenko B.M."/>
            <person name="Davalos L.M."/>
            <person name="Corthals A.P."/>
            <person name="Power M.L."/>
            <person name="Jones G."/>
            <person name="Ransome R.D."/>
            <person name="Dechmann D.K.N."/>
            <person name="Locatelli A.G."/>
            <person name="Puechmaille S.J."/>
            <person name="Fedrigo O."/>
            <person name="Jarvis E.D."/>
            <person name="Hiller M."/>
            <person name="Vernes S.C."/>
            <person name="Myers E.W."/>
            <person name="Teeling E.C."/>
        </authorList>
    </citation>
    <scope>NUCLEOTIDE SEQUENCE [LARGE SCALE GENOMIC DNA]</scope>
    <source>
        <strain evidence="2">MRhiFer1</strain>
        <tissue evidence="2">Lung</tissue>
    </source>
</reference>
<evidence type="ECO:0000256" key="1">
    <source>
        <dbReference type="SAM" id="SignalP"/>
    </source>
</evidence>
<feature type="signal peptide" evidence="1">
    <location>
        <begin position="1"/>
        <end position="23"/>
    </location>
</feature>
<gene>
    <name evidence="2" type="ORF">mRhiFer1_008447</name>
</gene>
<dbReference type="GO" id="GO:0004964">
    <property type="term" value="F:luteinizing hormone receptor activity"/>
    <property type="evidence" value="ECO:0007669"/>
    <property type="project" value="InterPro"/>
</dbReference>
<comment type="caution">
    <text evidence="2">The sequence shown here is derived from an EMBL/GenBank/DDBJ whole genome shotgun (WGS) entry which is preliminary data.</text>
</comment>
<evidence type="ECO:0000313" key="3">
    <source>
        <dbReference type="Proteomes" id="UP000585614"/>
    </source>
</evidence>
<feature type="chain" id="PRO_5029527005" evidence="1">
    <location>
        <begin position="24"/>
        <end position="104"/>
    </location>
</feature>
<dbReference type="InterPro" id="IPR002273">
    <property type="entry name" value="LSH_rcpt"/>
</dbReference>
<sequence length="104" mass="11152">MGPRSPALRPLLGLLLLLPPILPRALPGAQCPEPCSCPPDGALRCPGPRAGLTRLSLTYLPIKVIPSQAFRGLNEVVKIEISQSDSLEKIEANAFDNLLNLSEM</sequence>
<dbReference type="AlphaFoldDB" id="A0A7J7V8E3"/>